<dbReference type="Proteomes" id="UP001062846">
    <property type="component" value="Chromosome 2"/>
</dbReference>
<protein>
    <submittedName>
        <fullName evidence="1">Uncharacterized protein</fullName>
    </submittedName>
</protein>
<evidence type="ECO:0000313" key="1">
    <source>
        <dbReference type="EMBL" id="KAI8567313.1"/>
    </source>
</evidence>
<accession>A0ACC0PR74</accession>
<gene>
    <name evidence="1" type="ORF">RHMOL_Rhmol02G0111500</name>
</gene>
<keyword evidence="2" id="KW-1185">Reference proteome</keyword>
<comment type="caution">
    <text evidence="1">The sequence shown here is derived from an EMBL/GenBank/DDBJ whole genome shotgun (WGS) entry which is preliminary data.</text>
</comment>
<name>A0ACC0PR74_RHOML</name>
<reference evidence="1" key="1">
    <citation type="submission" date="2022-02" db="EMBL/GenBank/DDBJ databases">
        <title>Plant Genome Project.</title>
        <authorList>
            <person name="Zhang R.-G."/>
        </authorList>
    </citation>
    <scope>NUCLEOTIDE SEQUENCE</scope>
    <source>
        <strain evidence="1">AT1</strain>
    </source>
</reference>
<proteinExistence type="predicted"/>
<evidence type="ECO:0000313" key="2">
    <source>
        <dbReference type="Proteomes" id="UP001062846"/>
    </source>
</evidence>
<organism evidence="1 2">
    <name type="scientific">Rhododendron molle</name>
    <name type="common">Chinese azalea</name>
    <name type="synonym">Azalea mollis</name>
    <dbReference type="NCBI Taxonomy" id="49168"/>
    <lineage>
        <taxon>Eukaryota</taxon>
        <taxon>Viridiplantae</taxon>
        <taxon>Streptophyta</taxon>
        <taxon>Embryophyta</taxon>
        <taxon>Tracheophyta</taxon>
        <taxon>Spermatophyta</taxon>
        <taxon>Magnoliopsida</taxon>
        <taxon>eudicotyledons</taxon>
        <taxon>Gunneridae</taxon>
        <taxon>Pentapetalae</taxon>
        <taxon>asterids</taxon>
        <taxon>Ericales</taxon>
        <taxon>Ericaceae</taxon>
        <taxon>Ericoideae</taxon>
        <taxon>Rhodoreae</taxon>
        <taxon>Rhododendron</taxon>
    </lineage>
</organism>
<dbReference type="EMBL" id="CM046389">
    <property type="protein sequence ID" value="KAI8567313.1"/>
    <property type="molecule type" value="Genomic_DNA"/>
</dbReference>
<sequence length="177" mass="20525">MGDTDVDFFLETLKQLIVSPKVESIRKEKNQLKSLEEEIKYMRGFLKITEKKRNEHSEVMNLVRHIKGVVSEAENIIELFVVQAFKASHAHFLSQRQDWFSPIIECVKKMFKTHQDHLSLALESVKKEIKTLMAEVKQIYDENMYDVNGVAGKKLVHSFSKTEVSTMSGSYEDNIRS</sequence>